<dbReference type="GO" id="GO:0045910">
    <property type="term" value="P:negative regulation of DNA recombination"/>
    <property type="evidence" value="ECO:0007669"/>
    <property type="project" value="TreeGrafter"/>
</dbReference>
<dbReference type="Gene3D" id="3.40.50.300">
    <property type="entry name" value="P-loop containing nucleotide triphosphate hydrolases"/>
    <property type="match status" value="1"/>
</dbReference>
<dbReference type="GO" id="GO:0005524">
    <property type="term" value="F:ATP binding"/>
    <property type="evidence" value="ECO:0007669"/>
    <property type="project" value="UniProtKB-KW"/>
</dbReference>
<name>S8BSQ0_9LAMI</name>
<dbReference type="OrthoDB" id="19182at2759"/>
<protein>
    <recommendedName>
        <fullName evidence="4">Helicase ATP-binding domain-containing protein</fullName>
    </recommendedName>
</protein>
<dbReference type="GO" id="GO:0090657">
    <property type="term" value="P:telomeric loop disassembly"/>
    <property type="evidence" value="ECO:0007669"/>
    <property type="project" value="TreeGrafter"/>
</dbReference>
<dbReference type="SUPFAM" id="SSF52540">
    <property type="entry name" value="P-loop containing nucleoside triphosphate hydrolases"/>
    <property type="match status" value="1"/>
</dbReference>
<dbReference type="InterPro" id="IPR057498">
    <property type="entry name" value="Rtel1_ARCH"/>
</dbReference>
<dbReference type="Pfam" id="PF06733">
    <property type="entry name" value="DEAD_2"/>
    <property type="match status" value="1"/>
</dbReference>
<comment type="caution">
    <text evidence="5">The sequence shown here is derived from an EMBL/GenBank/DDBJ whole genome shotgun (WGS) entry which is preliminary data.</text>
</comment>
<dbReference type="InterPro" id="IPR027417">
    <property type="entry name" value="P-loop_NTPase"/>
</dbReference>
<sequence length="382" mass="43139">KCNALLESPTGTGKTLSLLCATLAWRRSLCEFSVGRKERLNAKGSQNTDENFSQSLNSEFPVIIYTSRTHSQIKQVIQELRRSNYRPRMAVLGSREQLCIHEQVSLLRGKAQTSACQALCKKRSKRFCEHFSRLADFVKSNPCIGDDPIDIEDLLNLGRNSGPCPYYLSRELHKDADIIFSPYNYLIDRDYRKTLKDVWRNSILIFDEAHNLESLCADAASFDLPSILLNSCIAEAKKCVNLSVSRRQKSGDESSNPDNFAILGALLSKLEKRISEVRIESKELGLTKPGPYIYELFSELNITQDTAKMLIDIIEEGCKLLEEDTKMNELGGSQKSAGAVFRLGSIGDILKLVFRDKNNAHAQYYRVHFQDTEANSTDMFRG</sequence>
<dbReference type="GO" id="GO:0010569">
    <property type="term" value="P:regulation of double-strand break repair via homologous recombination"/>
    <property type="evidence" value="ECO:0007669"/>
    <property type="project" value="TreeGrafter"/>
</dbReference>
<dbReference type="InterPro" id="IPR002464">
    <property type="entry name" value="DNA/RNA_helicase_DEAH_CS"/>
</dbReference>
<dbReference type="GO" id="GO:0070182">
    <property type="term" value="F:DNA polymerase binding"/>
    <property type="evidence" value="ECO:0007669"/>
    <property type="project" value="TreeGrafter"/>
</dbReference>
<dbReference type="GO" id="GO:0003677">
    <property type="term" value="F:DNA binding"/>
    <property type="evidence" value="ECO:0007669"/>
    <property type="project" value="InterPro"/>
</dbReference>
<dbReference type="InterPro" id="IPR010614">
    <property type="entry name" value="RAD3-like_helicase_DEAD"/>
</dbReference>
<evidence type="ECO:0000256" key="1">
    <source>
        <dbReference type="ARBA" id="ARBA00022741"/>
    </source>
</evidence>
<dbReference type="PANTHER" id="PTHR11472:SF34">
    <property type="entry name" value="REGULATOR OF TELOMERE ELONGATION HELICASE 1"/>
    <property type="match status" value="1"/>
</dbReference>
<dbReference type="GO" id="GO:0005634">
    <property type="term" value="C:nucleus"/>
    <property type="evidence" value="ECO:0007669"/>
    <property type="project" value="TreeGrafter"/>
</dbReference>
<keyword evidence="3" id="KW-0067">ATP-binding</keyword>
<feature type="non-terminal residue" evidence="5">
    <location>
        <position position="382"/>
    </location>
</feature>
<dbReference type="Pfam" id="PF23109">
    <property type="entry name" value="ARCH_RTEL1"/>
    <property type="match status" value="1"/>
</dbReference>
<dbReference type="GO" id="GO:0016818">
    <property type="term" value="F:hydrolase activity, acting on acid anhydrides, in phosphorus-containing anhydrides"/>
    <property type="evidence" value="ECO:0007669"/>
    <property type="project" value="InterPro"/>
</dbReference>
<dbReference type="GO" id="GO:0003678">
    <property type="term" value="F:DNA helicase activity"/>
    <property type="evidence" value="ECO:0007669"/>
    <property type="project" value="InterPro"/>
</dbReference>
<dbReference type="EMBL" id="AUSU01010037">
    <property type="protein sequence ID" value="EPS57615.1"/>
    <property type="molecule type" value="Genomic_DNA"/>
</dbReference>
<dbReference type="PROSITE" id="PS51193">
    <property type="entry name" value="HELICASE_ATP_BIND_2"/>
    <property type="match status" value="1"/>
</dbReference>
<dbReference type="InterPro" id="IPR006554">
    <property type="entry name" value="Helicase-like_DEXD_c2"/>
</dbReference>
<dbReference type="PROSITE" id="PS00690">
    <property type="entry name" value="DEAH_ATP_HELICASE"/>
    <property type="match status" value="1"/>
</dbReference>
<keyword evidence="6" id="KW-1185">Reference proteome</keyword>
<feature type="non-terminal residue" evidence="5">
    <location>
        <position position="1"/>
    </location>
</feature>
<reference evidence="5 6" key="1">
    <citation type="journal article" date="2013" name="BMC Genomics">
        <title>The miniature genome of a carnivorous plant Genlisea aurea contains a low number of genes and short non-coding sequences.</title>
        <authorList>
            <person name="Leushkin E.V."/>
            <person name="Sutormin R.A."/>
            <person name="Nabieva E.R."/>
            <person name="Penin A.A."/>
            <person name="Kondrashov A.S."/>
            <person name="Logacheva M.D."/>
        </authorList>
    </citation>
    <scope>NUCLEOTIDE SEQUENCE [LARGE SCALE GENOMIC DNA]</scope>
</reference>
<accession>S8BSQ0</accession>
<evidence type="ECO:0000313" key="6">
    <source>
        <dbReference type="Proteomes" id="UP000015453"/>
    </source>
</evidence>
<dbReference type="PANTHER" id="PTHR11472">
    <property type="entry name" value="DNA REPAIR DEAD HELICASE RAD3/XP-D SUBFAMILY MEMBER"/>
    <property type="match status" value="1"/>
</dbReference>
<gene>
    <name evidence="5" type="ORF">M569_17202</name>
</gene>
<dbReference type="GO" id="GO:1904430">
    <property type="term" value="P:negative regulation of t-circle formation"/>
    <property type="evidence" value="ECO:0007669"/>
    <property type="project" value="TreeGrafter"/>
</dbReference>
<keyword evidence="2" id="KW-0378">Hydrolase</keyword>
<keyword evidence="1" id="KW-0547">Nucleotide-binding</keyword>
<feature type="domain" description="Helicase ATP-binding" evidence="4">
    <location>
        <begin position="1"/>
        <end position="258"/>
    </location>
</feature>
<evidence type="ECO:0000313" key="5">
    <source>
        <dbReference type="EMBL" id="EPS57615.1"/>
    </source>
</evidence>
<evidence type="ECO:0000256" key="3">
    <source>
        <dbReference type="ARBA" id="ARBA00022840"/>
    </source>
</evidence>
<dbReference type="AlphaFoldDB" id="S8BSQ0"/>
<organism evidence="5 6">
    <name type="scientific">Genlisea aurea</name>
    <dbReference type="NCBI Taxonomy" id="192259"/>
    <lineage>
        <taxon>Eukaryota</taxon>
        <taxon>Viridiplantae</taxon>
        <taxon>Streptophyta</taxon>
        <taxon>Embryophyta</taxon>
        <taxon>Tracheophyta</taxon>
        <taxon>Spermatophyta</taxon>
        <taxon>Magnoliopsida</taxon>
        <taxon>eudicotyledons</taxon>
        <taxon>Gunneridae</taxon>
        <taxon>Pentapetalae</taxon>
        <taxon>asterids</taxon>
        <taxon>lamiids</taxon>
        <taxon>Lamiales</taxon>
        <taxon>Lentibulariaceae</taxon>
        <taxon>Genlisea</taxon>
    </lineage>
</organism>
<proteinExistence type="predicted"/>
<dbReference type="InterPro" id="IPR045028">
    <property type="entry name" value="DinG/Rad3-like"/>
</dbReference>
<dbReference type="InterPro" id="IPR014013">
    <property type="entry name" value="Helic_SF1/SF2_ATP-bd_DinG/Rad3"/>
</dbReference>
<evidence type="ECO:0000256" key="2">
    <source>
        <dbReference type="ARBA" id="ARBA00022801"/>
    </source>
</evidence>
<evidence type="ECO:0000259" key="4">
    <source>
        <dbReference type="PROSITE" id="PS51193"/>
    </source>
</evidence>
<dbReference type="CDD" id="cd17970">
    <property type="entry name" value="DEAHc_FancJ"/>
    <property type="match status" value="1"/>
</dbReference>
<dbReference type="Proteomes" id="UP000015453">
    <property type="component" value="Unassembled WGS sequence"/>
</dbReference>
<dbReference type="SMART" id="SM00488">
    <property type="entry name" value="DEXDc2"/>
    <property type="match status" value="1"/>
</dbReference>